<feature type="transmembrane region" description="Helical" evidence="6">
    <location>
        <begin position="372"/>
        <end position="389"/>
    </location>
</feature>
<evidence type="ECO:0000256" key="4">
    <source>
        <dbReference type="ARBA" id="ARBA00022989"/>
    </source>
</evidence>
<evidence type="ECO:0000256" key="2">
    <source>
        <dbReference type="ARBA" id="ARBA00022475"/>
    </source>
</evidence>
<feature type="transmembrane region" description="Helical" evidence="6">
    <location>
        <begin position="56"/>
        <end position="75"/>
    </location>
</feature>
<keyword evidence="2" id="KW-1003">Cell membrane</keyword>
<feature type="domain" description="Major facilitator superfamily (MFS) profile" evidence="7">
    <location>
        <begin position="15"/>
        <end position="424"/>
    </location>
</feature>
<protein>
    <submittedName>
        <fullName evidence="8">Major facilitator superfamily MFS_1</fullName>
    </submittedName>
</protein>
<accession>B4CWN5</accession>
<dbReference type="Gene3D" id="1.20.1250.20">
    <property type="entry name" value="MFS general substrate transporter like domains"/>
    <property type="match status" value="2"/>
</dbReference>
<keyword evidence="5 6" id="KW-0472">Membrane</keyword>
<evidence type="ECO:0000313" key="9">
    <source>
        <dbReference type="Proteomes" id="UP000005824"/>
    </source>
</evidence>
<feature type="transmembrane region" description="Helical" evidence="6">
    <location>
        <begin position="87"/>
        <end position="113"/>
    </location>
</feature>
<reference evidence="8 9" key="1">
    <citation type="journal article" date="2011" name="J. Bacteriol.">
        <title>Genome sequence of Chthoniobacter flavus Ellin428, an aerobic heterotrophic soil bacterium.</title>
        <authorList>
            <person name="Kant R."/>
            <person name="van Passel M.W."/>
            <person name="Palva A."/>
            <person name="Lucas S."/>
            <person name="Lapidus A."/>
            <person name="Glavina Del Rio T."/>
            <person name="Dalin E."/>
            <person name="Tice H."/>
            <person name="Bruce D."/>
            <person name="Goodwin L."/>
            <person name="Pitluck S."/>
            <person name="Larimer F.W."/>
            <person name="Land M.L."/>
            <person name="Hauser L."/>
            <person name="Sangwan P."/>
            <person name="de Vos W.M."/>
            <person name="Janssen P.H."/>
            <person name="Smidt H."/>
        </authorList>
    </citation>
    <scope>NUCLEOTIDE SEQUENCE [LARGE SCALE GENOMIC DNA]</scope>
    <source>
        <strain evidence="8 9">Ellin428</strain>
    </source>
</reference>
<dbReference type="AlphaFoldDB" id="B4CWN5"/>
<name>B4CWN5_9BACT</name>
<dbReference type="InterPro" id="IPR020846">
    <property type="entry name" value="MFS_dom"/>
</dbReference>
<dbReference type="InParanoid" id="B4CWN5"/>
<dbReference type="STRING" id="497964.CfE428DRAFT_1073"/>
<proteinExistence type="predicted"/>
<dbReference type="Pfam" id="PF07690">
    <property type="entry name" value="MFS_1"/>
    <property type="match status" value="1"/>
</dbReference>
<comment type="caution">
    <text evidence="8">The sequence shown here is derived from an EMBL/GenBank/DDBJ whole genome shotgun (WGS) entry which is preliminary data.</text>
</comment>
<feature type="transmembrane region" description="Helical" evidence="6">
    <location>
        <begin position="272"/>
        <end position="292"/>
    </location>
</feature>
<feature type="transmembrane region" description="Helical" evidence="6">
    <location>
        <begin position="401"/>
        <end position="419"/>
    </location>
</feature>
<dbReference type="GO" id="GO:0005886">
    <property type="term" value="C:plasma membrane"/>
    <property type="evidence" value="ECO:0007669"/>
    <property type="project" value="UniProtKB-SubCell"/>
</dbReference>
<keyword evidence="4 6" id="KW-1133">Transmembrane helix</keyword>
<evidence type="ECO:0000256" key="1">
    <source>
        <dbReference type="ARBA" id="ARBA00004651"/>
    </source>
</evidence>
<feature type="transmembrane region" description="Helical" evidence="6">
    <location>
        <begin position="141"/>
        <end position="161"/>
    </location>
</feature>
<dbReference type="InterPro" id="IPR000849">
    <property type="entry name" value="Sugar_P_transporter"/>
</dbReference>
<evidence type="ECO:0000313" key="8">
    <source>
        <dbReference type="EMBL" id="EDY21827.1"/>
    </source>
</evidence>
<feature type="transmembrane region" description="Helical" evidence="6">
    <location>
        <begin position="304"/>
        <end position="324"/>
    </location>
</feature>
<dbReference type="PIRSF" id="PIRSF002808">
    <property type="entry name" value="Hexose_phosphate_transp"/>
    <property type="match status" value="1"/>
</dbReference>
<evidence type="ECO:0000256" key="5">
    <source>
        <dbReference type="ARBA" id="ARBA00023136"/>
    </source>
</evidence>
<dbReference type="CDD" id="cd17319">
    <property type="entry name" value="MFS_ExuT_GudP_like"/>
    <property type="match status" value="1"/>
</dbReference>
<evidence type="ECO:0000256" key="3">
    <source>
        <dbReference type="ARBA" id="ARBA00022692"/>
    </source>
</evidence>
<feature type="transmembrane region" description="Helical" evidence="6">
    <location>
        <begin position="333"/>
        <end position="352"/>
    </location>
</feature>
<dbReference type="RefSeq" id="WP_006978399.1">
    <property type="nucleotide sequence ID" value="NZ_ABVL01000002.1"/>
</dbReference>
<dbReference type="InterPro" id="IPR050382">
    <property type="entry name" value="MFS_Na/Anion_cotransporter"/>
</dbReference>
<organism evidence="8 9">
    <name type="scientific">Chthoniobacter flavus Ellin428</name>
    <dbReference type="NCBI Taxonomy" id="497964"/>
    <lineage>
        <taxon>Bacteria</taxon>
        <taxon>Pseudomonadati</taxon>
        <taxon>Verrucomicrobiota</taxon>
        <taxon>Spartobacteria</taxon>
        <taxon>Chthoniobacterales</taxon>
        <taxon>Chthoniobacteraceae</taxon>
        <taxon>Chthoniobacter</taxon>
    </lineage>
</organism>
<dbReference type="PROSITE" id="PS50850">
    <property type="entry name" value="MFS"/>
    <property type="match status" value="1"/>
</dbReference>
<evidence type="ECO:0000259" key="7">
    <source>
        <dbReference type="PROSITE" id="PS50850"/>
    </source>
</evidence>
<feature type="transmembrane region" description="Helical" evidence="6">
    <location>
        <begin position="173"/>
        <end position="192"/>
    </location>
</feature>
<keyword evidence="9" id="KW-1185">Reference proteome</keyword>
<feature type="transmembrane region" description="Helical" evidence="6">
    <location>
        <begin position="235"/>
        <end position="260"/>
    </location>
</feature>
<dbReference type="Proteomes" id="UP000005824">
    <property type="component" value="Unassembled WGS sequence"/>
</dbReference>
<sequence>MSETPSGATHVRYALLGVATANAFLLYLDRICMTTVVHSPSFLRELHLSEADVGNVLSSFFFAYALGQLPAGWLADRFGPRRMLVAYIVLWSACTALTGLATSIAAIVIVRLACGLSEAGAYPASARVISRWFPFGHRARANSFVAFGGRLGLALAPWLTVEVIARLNGWRPVLWIYGGIGLTLAAATFFTFRDEPALHPWTNEAERELIRSSGPPPSKPDYRFPWLELLCHRGLWLLSLGAIGLNFGWALLVTWLPKYLQSVRGLDEEDANFSVTIVLACGVAGVLFGGWWCDALSRWFGSRWGRRLPIIIGGLIGTAAYLVCPSLHSARGVIIACGLVAFATDSANPAIWTLSQDIGRGHVAATLAWSNMWGNLGASAVAKTIPLALASTMHRADWSEVFWMCAASFLIFAGCALFIDSTKPLANPFAPREERAL</sequence>
<dbReference type="eggNOG" id="COG2271">
    <property type="taxonomic scope" value="Bacteria"/>
</dbReference>
<feature type="transmembrane region" description="Helical" evidence="6">
    <location>
        <begin position="12"/>
        <end position="36"/>
    </location>
</feature>
<keyword evidence="3 6" id="KW-0812">Transmembrane</keyword>
<gene>
    <name evidence="8" type="ORF">CfE428DRAFT_1073</name>
</gene>
<dbReference type="InterPro" id="IPR036259">
    <property type="entry name" value="MFS_trans_sf"/>
</dbReference>
<dbReference type="InterPro" id="IPR011701">
    <property type="entry name" value="MFS"/>
</dbReference>
<dbReference type="PANTHER" id="PTHR11662:SF399">
    <property type="entry name" value="FI19708P1-RELATED"/>
    <property type="match status" value="1"/>
</dbReference>
<dbReference type="PANTHER" id="PTHR11662">
    <property type="entry name" value="SOLUTE CARRIER FAMILY 17"/>
    <property type="match status" value="1"/>
</dbReference>
<dbReference type="GO" id="GO:0022857">
    <property type="term" value="F:transmembrane transporter activity"/>
    <property type="evidence" value="ECO:0007669"/>
    <property type="project" value="InterPro"/>
</dbReference>
<dbReference type="SUPFAM" id="SSF103473">
    <property type="entry name" value="MFS general substrate transporter"/>
    <property type="match status" value="1"/>
</dbReference>
<comment type="subcellular location">
    <subcellularLocation>
        <location evidence="1">Cell membrane</location>
        <topology evidence="1">Multi-pass membrane protein</topology>
    </subcellularLocation>
</comment>
<evidence type="ECO:0000256" key="6">
    <source>
        <dbReference type="SAM" id="Phobius"/>
    </source>
</evidence>
<dbReference type="EMBL" id="ABVL01000002">
    <property type="protein sequence ID" value="EDY21827.1"/>
    <property type="molecule type" value="Genomic_DNA"/>
</dbReference>